<reference evidence="1" key="1">
    <citation type="submission" date="2020-05" db="EMBL/GenBank/DDBJ databases">
        <authorList>
            <person name="Chiriac C."/>
            <person name="Salcher M."/>
            <person name="Ghai R."/>
            <person name="Kavagutti S V."/>
        </authorList>
    </citation>
    <scope>NUCLEOTIDE SEQUENCE</scope>
</reference>
<evidence type="ECO:0000313" key="1">
    <source>
        <dbReference type="EMBL" id="CAB4886696.1"/>
    </source>
</evidence>
<protein>
    <submittedName>
        <fullName evidence="1">Unannotated protein</fullName>
    </submittedName>
</protein>
<gene>
    <name evidence="1" type="ORF">UFOPK3417_02082</name>
</gene>
<dbReference type="EMBL" id="CAFBLR010000301">
    <property type="protein sequence ID" value="CAB4886696.1"/>
    <property type="molecule type" value="Genomic_DNA"/>
</dbReference>
<dbReference type="AlphaFoldDB" id="A0A6J7EU74"/>
<organism evidence="1">
    <name type="scientific">freshwater metagenome</name>
    <dbReference type="NCBI Taxonomy" id="449393"/>
    <lineage>
        <taxon>unclassified sequences</taxon>
        <taxon>metagenomes</taxon>
        <taxon>ecological metagenomes</taxon>
    </lineage>
</organism>
<sequence length="70" mass="8223">MMRYFCTFEKIAWDSIQATTNSPGSKLHRFWMAATRSSRWRWPSPKFQPITALLANSASRMLYDSHLSPR</sequence>
<accession>A0A6J7EU74</accession>
<name>A0A6J7EU74_9ZZZZ</name>
<proteinExistence type="predicted"/>